<sequence length="232" mass="25041">MVPLCKEVLTAFTGTSSPGTLNLRYLLSAINPADLNVIEGVYPLKPSPSSFPNLSSQVFVAGHEGFTEIKDVGSGVDGLQVGDCSIRGAQDPSDGWLERGQCCNYHVNPATAYNMLTEFVDLQPGSWVIQNGANGAGALTQNYQSRSRLSPLCAVPNAYTRPDIDVLKQELKSTGATHVLTYDELDDKKSLKAKLRAWSGGDTSKSISRIQIESEELSQVVTGLLETQTFEK</sequence>
<comment type="caution">
    <text evidence="1">The sequence shown here is derived from an EMBL/GenBank/DDBJ whole genome shotgun (WGS) entry which is preliminary data.</text>
</comment>
<dbReference type="Proteomes" id="UP000814140">
    <property type="component" value="Unassembled WGS sequence"/>
</dbReference>
<proteinExistence type="predicted"/>
<gene>
    <name evidence="1" type="ORF">BV25DRAFT_1956180</name>
</gene>
<accession>A0ACB8SV08</accession>
<name>A0ACB8SV08_9AGAM</name>
<dbReference type="EMBL" id="MU277220">
    <property type="protein sequence ID" value="KAI0060290.1"/>
    <property type="molecule type" value="Genomic_DNA"/>
</dbReference>
<keyword evidence="2" id="KW-1185">Reference proteome</keyword>
<organism evidence="1 2">
    <name type="scientific">Artomyces pyxidatus</name>
    <dbReference type="NCBI Taxonomy" id="48021"/>
    <lineage>
        <taxon>Eukaryota</taxon>
        <taxon>Fungi</taxon>
        <taxon>Dikarya</taxon>
        <taxon>Basidiomycota</taxon>
        <taxon>Agaricomycotina</taxon>
        <taxon>Agaricomycetes</taxon>
        <taxon>Russulales</taxon>
        <taxon>Auriscalpiaceae</taxon>
        <taxon>Artomyces</taxon>
    </lineage>
</organism>
<reference evidence="1" key="1">
    <citation type="submission" date="2021-03" db="EMBL/GenBank/DDBJ databases">
        <authorList>
            <consortium name="DOE Joint Genome Institute"/>
            <person name="Ahrendt S."/>
            <person name="Looney B.P."/>
            <person name="Miyauchi S."/>
            <person name="Morin E."/>
            <person name="Drula E."/>
            <person name="Courty P.E."/>
            <person name="Chicoki N."/>
            <person name="Fauchery L."/>
            <person name="Kohler A."/>
            <person name="Kuo A."/>
            <person name="Labutti K."/>
            <person name="Pangilinan J."/>
            <person name="Lipzen A."/>
            <person name="Riley R."/>
            <person name="Andreopoulos W."/>
            <person name="He G."/>
            <person name="Johnson J."/>
            <person name="Barry K.W."/>
            <person name="Grigoriev I.V."/>
            <person name="Nagy L."/>
            <person name="Hibbett D."/>
            <person name="Henrissat B."/>
            <person name="Matheny P.B."/>
            <person name="Labbe J."/>
            <person name="Martin F."/>
        </authorList>
    </citation>
    <scope>NUCLEOTIDE SEQUENCE</scope>
    <source>
        <strain evidence="1">HHB10654</strain>
    </source>
</reference>
<reference evidence="1" key="2">
    <citation type="journal article" date="2022" name="New Phytol.">
        <title>Evolutionary transition to the ectomycorrhizal habit in the genomes of a hyperdiverse lineage of mushroom-forming fungi.</title>
        <authorList>
            <person name="Looney B."/>
            <person name="Miyauchi S."/>
            <person name="Morin E."/>
            <person name="Drula E."/>
            <person name="Courty P.E."/>
            <person name="Kohler A."/>
            <person name="Kuo A."/>
            <person name="LaButti K."/>
            <person name="Pangilinan J."/>
            <person name="Lipzen A."/>
            <person name="Riley R."/>
            <person name="Andreopoulos W."/>
            <person name="He G."/>
            <person name="Johnson J."/>
            <person name="Nolan M."/>
            <person name="Tritt A."/>
            <person name="Barry K.W."/>
            <person name="Grigoriev I.V."/>
            <person name="Nagy L.G."/>
            <person name="Hibbett D."/>
            <person name="Henrissat B."/>
            <person name="Matheny P.B."/>
            <person name="Labbe J."/>
            <person name="Martin F.M."/>
        </authorList>
    </citation>
    <scope>NUCLEOTIDE SEQUENCE</scope>
    <source>
        <strain evidence="1">HHB10654</strain>
    </source>
</reference>
<evidence type="ECO:0000313" key="2">
    <source>
        <dbReference type="Proteomes" id="UP000814140"/>
    </source>
</evidence>
<evidence type="ECO:0000313" key="1">
    <source>
        <dbReference type="EMBL" id="KAI0060290.1"/>
    </source>
</evidence>
<protein>
    <submittedName>
        <fullName evidence="1">Uncharacterized protein</fullName>
    </submittedName>
</protein>